<evidence type="ECO:0000313" key="2">
    <source>
        <dbReference type="EMBL" id="KAK1686505.1"/>
    </source>
</evidence>
<protein>
    <recommendedName>
        <fullName evidence="1">DUF4283 domain-containing protein</fullName>
    </recommendedName>
</protein>
<dbReference type="Pfam" id="PF14111">
    <property type="entry name" value="DUF4283"/>
    <property type="match status" value="1"/>
</dbReference>
<dbReference type="EMBL" id="JAUUTY010000002">
    <property type="protein sequence ID" value="KAK1686505.1"/>
    <property type="molecule type" value="Genomic_DNA"/>
</dbReference>
<organism evidence="2 3">
    <name type="scientific">Lolium multiflorum</name>
    <name type="common">Italian ryegrass</name>
    <name type="synonym">Lolium perenne subsp. multiflorum</name>
    <dbReference type="NCBI Taxonomy" id="4521"/>
    <lineage>
        <taxon>Eukaryota</taxon>
        <taxon>Viridiplantae</taxon>
        <taxon>Streptophyta</taxon>
        <taxon>Embryophyta</taxon>
        <taxon>Tracheophyta</taxon>
        <taxon>Spermatophyta</taxon>
        <taxon>Magnoliopsida</taxon>
        <taxon>Liliopsida</taxon>
        <taxon>Poales</taxon>
        <taxon>Poaceae</taxon>
        <taxon>BOP clade</taxon>
        <taxon>Pooideae</taxon>
        <taxon>Poodae</taxon>
        <taxon>Poeae</taxon>
        <taxon>Poeae Chloroplast Group 2 (Poeae type)</taxon>
        <taxon>Loliodinae</taxon>
        <taxon>Loliinae</taxon>
        <taxon>Lolium</taxon>
    </lineage>
</organism>
<dbReference type="AlphaFoldDB" id="A0AAD8WZI5"/>
<sequence>MEKVEDLMRGLKLSEMESKVLRIGWAEGKKMGVVEPQEVAKLLSDKLANAEAMETALGPIWCPMKEVKCRDREDNFFVFTFRQESGKNKALFEGRWMFNKSLLVLEDFVPSKTLKEYEFCTIPIWICMFELPLGMMDHDTAESIGDEIGEFMEADVGDDGMAEGKSQSSHKYKEAFDAWYYAKCWRRKDWSLDPF</sequence>
<dbReference type="InterPro" id="IPR040256">
    <property type="entry name" value="At4g02000-like"/>
</dbReference>
<name>A0AAD8WZI5_LOLMU</name>
<gene>
    <name evidence="2" type="ORF">QYE76_047353</name>
</gene>
<comment type="caution">
    <text evidence="2">The sequence shown here is derived from an EMBL/GenBank/DDBJ whole genome shotgun (WGS) entry which is preliminary data.</text>
</comment>
<reference evidence="2" key="1">
    <citation type="submission" date="2023-07" db="EMBL/GenBank/DDBJ databases">
        <title>A chromosome-level genome assembly of Lolium multiflorum.</title>
        <authorList>
            <person name="Chen Y."/>
            <person name="Copetti D."/>
            <person name="Kolliker R."/>
            <person name="Studer B."/>
        </authorList>
    </citation>
    <scope>NUCLEOTIDE SEQUENCE</scope>
    <source>
        <strain evidence="2">02402/16</strain>
        <tissue evidence="2">Leaf</tissue>
    </source>
</reference>
<dbReference type="PANTHER" id="PTHR31286:SF180">
    <property type="entry name" value="OS10G0362600 PROTEIN"/>
    <property type="match status" value="1"/>
</dbReference>
<feature type="domain" description="DUF4283" evidence="1">
    <location>
        <begin position="41"/>
        <end position="112"/>
    </location>
</feature>
<evidence type="ECO:0000259" key="1">
    <source>
        <dbReference type="Pfam" id="PF14111"/>
    </source>
</evidence>
<proteinExistence type="predicted"/>
<keyword evidence="3" id="KW-1185">Reference proteome</keyword>
<evidence type="ECO:0000313" key="3">
    <source>
        <dbReference type="Proteomes" id="UP001231189"/>
    </source>
</evidence>
<accession>A0AAD8WZI5</accession>
<dbReference type="Proteomes" id="UP001231189">
    <property type="component" value="Unassembled WGS sequence"/>
</dbReference>
<dbReference type="PANTHER" id="PTHR31286">
    <property type="entry name" value="GLYCINE-RICH CELL WALL STRUCTURAL PROTEIN 1.8-LIKE"/>
    <property type="match status" value="1"/>
</dbReference>
<dbReference type="InterPro" id="IPR025558">
    <property type="entry name" value="DUF4283"/>
</dbReference>